<dbReference type="RefSeq" id="XP_014569381.1">
    <property type="nucleotide sequence ID" value="XM_014713895.1"/>
</dbReference>
<keyword evidence="2" id="KW-1185">Reference proteome</keyword>
<protein>
    <recommendedName>
        <fullName evidence="3">50S ribosomal protein L31, chloroplastic</fullName>
    </recommendedName>
</protein>
<dbReference type="EMBL" id="BABT02000150">
    <property type="protein sequence ID" value="GAA98072.1"/>
    <property type="molecule type" value="Genomic_DNA"/>
</dbReference>
<dbReference type="PANTHER" id="PTHR28174">
    <property type="entry name" value="54S RIBOSOMAL PROTEIN L36, MITOCHONDRIAL"/>
    <property type="match status" value="1"/>
</dbReference>
<dbReference type="HOGENOM" id="CLU_1627497_0_0_1"/>
<evidence type="ECO:0000313" key="2">
    <source>
        <dbReference type="Proteomes" id="UP000009131"/>
    </source>
</evidence>
<sequence>MKPRCQCACAQLAHMARSFSTSSRASVIRSVYSKTTGKPRYAVPPRLSRLPPAKPRQFLSKVELPDASTLMIQSTCPRNVLPLTKSTVTHPLWGFTTQSRLRDGQVQDESGRLAKFAARFGAAQDTPTDEYDQAFTEATADDIAKTGRLAKLAPQSKKTSKRR</sequence>
<dbReference type="OrthoDB" id="5587740at2759"/>
<evidence type="ECO:0008006" key="3">
    <source>
        <dbReference type="Google" id="ProtNLM"/>
    </source>
</evidence>
<gene>
    <name evidence="1" type="primary">Mo04754</name>
    <name evidence="1" type="ORF">E5Q_04754</name>
</gene>
<dbReference type="AlphaFoldDB" id="G7E5G2"/>
<dbReference type="InParanoid" id="G7E5G2"/>
<accession>G7E5G2</accession>
<dbReference type="GO" id="GO:0005762">
    <property type="term" value="C:mitochondrial large ribosomal subunit"/>
    <property type="evidence" value="ECO:0007669"/>
    <property type="project" value="InterPro"/>
</dbReference>
<dbReference type="GO" id="GO:0032543">
    <property type="term" value="P:mitochondrial translation"/>
    <property type="evidence" value="ECO:0007669"/>
    <property type="project" value="InterPro"/>
</dbReference>
<reference evidence="1 2" key="1">
    <citation type="journal article" date="2011" name="J. Gen. Appl. Microbiol.">
        <title>Draft genome sequencing of the enigmatic basidiomycete Mixia osmundae.</title>
        <authorList>
            <person name="Nishida H."/>
            <person name="Nagatsuka Y."/>
            <person name="Sugiyama J."/>
        </authorList>
    </citation>
    <scope>NUCLEOTIDE SEQUENCE [LARGE SCALE GENOMIC DNA]</scope>
    <source>
        <strain evidence="2">CBS 9802 / IAM 14324 / JCM 22182 / KY 12970</strain>
    </source>
</reference>
<name>G7E5G2_MIXOS</name>
<dbReference type="Proteomes" id="UP000009131">
    <property type="component" value="Unassembled WGS sequence"/>
</dbReference>
<dbReference type="PANTHER" id="PTHR28174:SF1">
    <property type="entry name" value="LARGE RIBOSOMAL SUBUNIT PROTEIN BL31M"/>
    <property type="match status" value="1"/>
</dbReference>
<evidence type="ECO:0000313" key="1">
    <source>
        <dbReference type="EMBL" id="GAA98072.1"/>
    </source>
</evidence>
<dbReference type="InterPro" id="IPR034600">
    <property type="entry name" value="Ribosomal_bL31m"/>
</dbReference>
<comment type="caution">
    <text evidence="1">The sequence shown here is derived from an EMBL/GenBank/DDBJ whole genome shotgun (WGS) entry which is preliminary data.</text>
</comment>
<reference evidence="1 2" key="2">
    <citation type="journal article" date="2012" name="Open Biol.">
        <title>Characteristics of nucleosomes and linker DNA regions on the genome of the basidiomycete Mixia osmundae revealed by mono- and dinucleosome mapping.</title>
        <authorList>
            <person name="Nishida H."/>
            <person name="Kondo S."/>
            <person name="Matsumoto T."/>
            <person name="Suzuki Y."/>
            <person name="Yoshikawa H."/>
            <person name="Taylor T.D."/>
            <person name="Sugiyama J."/>
        </authorList>
    </citation>
    <scope>NUCLEOTIDE SEQUENCE [LARGE SCALE GENOMIC DNA]</scope>
    <source>
        <strain evidence="2">CBS 9802 / IAM 14324 / JCM 22182 / KY 12970</strain>
    </source>
</reference>
<organism evidence="1 2">
    <name type="scientific">Mixia osmundae (strain CBS 9802 / IAM 14324 / JCM 22182 / KY 12970)</name>
    <dbReference type="NCBI Taxonomy" id="764103"/>
    <lineage>
        <taxon>Eukaryota</taxon>
        <taxon>Fungi</taxon>
        <taxon>Dikarya</taxon>
        <taxon>Basidiomycota</taxon>
        <taxon>Pucciniomycotina</taxon>
        <taxon>Mixiomycetes</taxon>
        <taxon>Mixiales</taxon>
        <taxon>Mixiaceae</taxon>
        <taxon>Mixia</taxon>
    </lineage>
</organism>
<dbReference type="GO" id="GO:0003735">
    <property type="term" value="F:structural constituent of ribosome"/>
    <property type="evidence" value="ECO:0007669"/>
    <property type="project" value="InterPro"/>
</dbReference>
<proteinExistence type="predicted"/>
<dbReference type="Gene3D" id="6.20.130.10">
    <property type="match status" value="1"/>
</dbReference>